<evidence type="ECO:0000313" key="4">
    <source>
        <dbReference type="EMBL" id="APX21716.1"/>
    </source>
</evidence>
<feature type="region of interest" description="Disordered" evidence="3">
    <location>
        <begin position="446"/>
        <end position="513"/>
    </location>
</feature>
<dbReference type="SUPFAM" id="SSF51120">
    <property type="entry name" value="beta-Roll"/>
    <property type="match status" value="3"/>
</dbReference>
<dbReference type="Pfam" id="PF00353">
    <property type="entry name" value="HemolysinCabind"/>
    <property type="match status" value="5"/>
</dbReference>
<proteinExistence type="predicted"/>
<dbReference type="RefSeq" id="WP_083697733.1">
    <property type="nucleotide sequence ID" value="NZ_BMEW01000002.1"/>
</dbReference>
<dbReference type="STRING" id="1229727.Ga0080559_TMP920"/>
<dbReference type="EMBL" id="CP014796">
    <property type="protein sequence ID" value="APX21716.1"/>
    <property type="molecule type" value="Genomic_DNA"/>
</dbReference>
<dbReference type="KEGG" id="tpro:Ga0080559_TMP920"/>
<keyword evidence="5" id="KW-1185">Reference proteome</keyword>
<dbReference type="InterPro" id="IPR011049">
    <property type="entry name" value="Serralysin-like_metalloprot_C"/>
</dbReference>
<dbReference type="PROSITE" id="PS00330">
    <property type="entry name" value="HEMOLYSIN_CALCIUM"/>
    <property type="match status" value="3"/>
</dbReference>
<dbReference type="NCBIfam" id="NF038133">
    <property type="entry name" value="choice_anch_L"/>
    <property type="match status" value="1"/>
</dbReference>
<evidence type="ECO:0000256" key="1">
    <source>
        <dbReference type="ARBA" id="ARBA00004613"/>
    </source>
</evidence>
<keyword evidence="2" id="KW-0964">Secreted</keyword>
<comment type="subcellular location">
    <subcellularLocation>
        <location evidence="1">Secreted</location>
    </subcellularLocation>
</comment>
<dbReference type="InterPro" id="IPR001343">
    <property type="entry name" value="Hemolysn_Ca-bd"/>
</dbReference>
<dbReference type="GO" id="GO:0005576">
    <property type="term" value="C:extracellular region"/>
    <property type="evidence" value="ECO:0007669"/>
    <property type="project" value="UniProtKB-SubCell"/>
</dbReference>
<evidence type="ECO:0000256" key="2">
    <source>
        <dbReference type="ARBA" id="ARBA00022525"/>
    </source>
</evidence>
<dbReference type="Proteomes" id="UP000186559">
    <property type="component" value="Chromosome"/>
</dbReference>
<sequence length="711" mass="71226">MPIDNQQPANVTHAASPTHANTLTPVSNVDDIESVLVGDSSINLDNITYTGAEEAISLLEEGYTISEISGTDPTPTVGIGSGIFLSTGGAPGTENTSSSFTVSHGQPGNASLDQTVQDAFPGAGETQDAAVVSFTFDSADVGDAPSISLDVFFGSDEYPEFVDSAFVDIAAIYVNGVNYALFNQDPNQPLSIVGDSINSPGNFFNNNGDDGSDGDPYTGTYDTEYDGFSTLLNILAPIQDGENEITIAIADTGDTAYDSGLFVGNLQGSNSTVSGSYVTVEGTGESESFEGNAAPQLFNLGGGSDSITGSAEELDGDVVSGFGDDDRLIVEGASFGSDDVTVTMGSAILDIDTDGDGVADTTITLEGDFSEASFSYLTEGGNTTIDATGVITGGVDLTGTAGSDTLTGTSDDDTIAALGGDDIVEGDAGNDEIDAGNANDFVDGGAGNDTILGGQGNDSLLGRDGDDWVDGGDNHDNIALHEGDDYALGSEGNDSIGGGEGNDTLYGNSGNDVIGGGTDDDYINAGADQDVASGGYGADTVIGGSGDDTLAGSFGNDTVDGGSGNDSMGGGLGTDTLTGGTGSDQIGAGDGDDFLFGEAGADFLGGGADDDVLNGGSGADTLNGGTGDDTLNGGEGADLFVFNVYTAGETDVIEDFEDGLDMIRLFGAGPASLEITDVDGGAQVEIGDTGQTIYLEGMTADALTAEDFLFV</sequence>
<dbReference type="PANTHER" id="PTHR38340:SF1">
    <property type="entry name" value="S-LAYER PROTEIN"/>
    <property type="match status" value="1"/>
</dbReference>
<feature type="region of interest" description="Disordered" evidence="3">
    <location>
        <begin position="1"/>
        <end position="25"/>
    </location>
</feature>
<dbReference type="InterPro" id="IPR018511">
    <property type="entry name" value="Hemolysin-typ_Ca-bd_CS"/>
</dbReference>
<feature type="region of interest" description="Disordered" evidence="3">
    <location>
        <begin position="553"/>
        <end position="591"/>
    </location>
</feature>
<accession>A0A1U7D0V9</accession>
<evidence type="ECO:0000313" key="5">
    <source>
        <dbReference type="Proteomes" id="UP000186559"/>
    </source>
</evidence>
<feature type="compositionally biased region" description="Basic and acidic residues" evidence="3">
    <location>
        <begin position="461"/>
        <end position="484"/>
    </location>
</feature>
<feature type="compositionally biased region" description="Gly residues" evidence="3">
    <location>
        <begin position="561"/>
        <end position="573"/>
    </location>
</feature>
<dbReference type="GO" id="GO:0005509">
    <property type="term" value="F:calcium ion binding"/>
    <property type="evidence" value="ECO:0007669"/>
    <property type="project" value="InterPro"/>
</dbReference>
<organism evidence="4 5">
    <name type="scientific">Salipiger profundus</name>
    <dbReference type="NCBI Taxonomy" id="1229727"/>
    <lineage>
        <taxon>Bacteria</taxon>
        <taxon>Pseudomonadati</taxon>
        <taxon>Pseudomonadota</taxon>
        <taxon>Alphaproteobacteria</taxon>
        <taxon>Rhodobacterales</taxon>
        <taxon>Roseobacteraceae</taxon>
        <taxon>Salipiger</taxon>
    </lineage>
</organism>
<dbReference type="InterPro" id="IPR050557">
    <property type="entry name" value="RTX_toxin/Mannuronan_C5-epim"/>
</dbReference>
<gene>
    <name evidence="4" type="ORF">Ga0080559_TMP920</name>
</gene>
<dbReference type="Gene3D" id="2.150.10.10">
    <property type="entry name" value="Serralysin-like metalloprotease, C-terminal"/>
    <property type="match status" value="3"/>
</dbReference>
<reference evidence="4 5" key="1">
    <citation type="submission" date="2016-03" db="EMBL/GenBank/DDBJ databases">
        <title>Deep-sea bacteria in the southern Pacific.</title>
        <authorList>
            <person name="Tang K."/>
        </authorList>
    </citation>
    <scope>NUCLEOTIDE SEQUENCE [LARGE SCALE GENOMIC DNA]</scope>
    <source>
        <strain evidence="4 5">JLT2016</strain>
    </source>
</reference>
<evidence type="ECO:0000256" key="3">
    <source>
        <dbReference type="SAM" id="MobiDB-lite"/>
    </source>
</evidence>
<dbReference type="PRINTS" id="PR00313">
    <property type="entry name" value="CABNDNGRPT"/>
</dbReference>
<dbReference type="InterPro" id="IPR049804">
    <property type="entry name" value="Choice_anch_L"/>
</dbReference>
<protein>
    <submittedName>
        <fullName evidence="4">Putative calcium-binding protein</fullName>
    </submittedName>
</protein>
<dbReference type="PANTHER" id="PTHR38340">
    <property type="entry name" value="S-LAYER PROTEIN"/>
    <property type="match status" value="1"/>
</dbReference>
<dbReference type="AlphaFoldDB" id="A0A1U7D0V9"/>
<name>A0A1U7D0V9_9RHOB</name>